<dbReference type="EMBL" id="PCGZ01000005">
    <property type="protein sequence ID" value="PKU90749.1"/>
    <property type="molecule type" value="Genomic_DNA"/>
</dbReference>
<gene>
    <name evidence="1" type="ORF">CQR46_0945</name>
</gene>
<comment type="caution">
    <text evidence="1">The sequence shown here is derived from an EMBL/GenBank/DDBJ whole genome shotgun (WGS) entry which is preliminary data.</text>
</comment>
<dbReference type="AlphaFoldDB" id="A0A2N3QHJ8"/>
<evidence type="ECO:0000313" key="2">
    <source>
        <dbReference type="Proteomes" id="UP000233730"/>
    </source>
</evidence>
<name>A0A2N3QHJ8_9BIFI</name>
<protein>
    <submittedName>
        <fullName evidence="1">Uncharacterized protein</fullName>
    </submittedName>
</protein>
<organism evidence="1 2">
    <name type="scientific">Bifidobacterium pseudolongum subsp. globosum</name>
    <dbReference type="NCBI Taxonomy" id="1690"/>
    <lineage>
        <taxon>Bacteria</taxon>
        <taxon>Bacillati</taxon>
        <taxon>Actinomycetota</taxon>
        <taxon>Actinomycetes</taxon>
        <taxon>Bifidobacteriales</taxon>
        <taxon>Bifidobacteriaceae</taxon>
        <taxon>Bifidobacterium</taxon>
    </lineage>
</organism>
<proteinExistence type="predicted"/>
<accession>A0A2N3QHJ8</accession>
<dbReference type="Proteomes" id="UP000233730">
    <property type="component" value="Unassembled WGS sequence"/>
</dbReference>
<sequence length="262" mass="30182">MGGRGSESTLHNSKERELARLFNATRGPVHREIMRQAHETAREFTADHPIARGKVDGIMSYDEFRKRYPEAWDLYKQNESDYRTTLTAYALTHPLPNGHSVIAVNPALMNPRILYRTYLRDQRATPPFHPAGTTARDIIYHEMGHAAHHAWDAERRRIQSPYAQLNLVTTASLLMLNNGHRSDSEGNKSFRRAAARVSEYAKKNDYELVAEALADARANGKHAQPLSRTINYTINNHEKAIKRAQRLLESRYRKRMQKRAKR</sequence>
<reference evidence="1 2" key="1">
    <citation type="submission" date="2017-10" db="EMBL/GenBank/DDBJ databases">
        <title>Bifidobacterium genomics.</title>
        <authorList>
            <person name="Lugli G.A."/>
            <person name="Milani C."/>
            <person name="Mancabelli L."/>
        </authorList>
    </citation>
    <scope>NUCLEOTIDE SEQUENCE [LARGE SCALE GENOMIC DNA]</scope>
    <source>
        <strain evidence="1 2">1524B</strain>
    </source>
</reference>
<evidence type="ECO:0000313" key="1">
    <source>
        <dbReference type="EMBL" id="PKU90749.1"/>
    </source>
</evidence>
<dbReference type="RefSeq" id="WP_101429840.1">
    <property type="nucleotide sequence ID" value="NZ_PCGZ01000005.1"/>
</dbReference>